<gene>
    <name evidence="3" type="ORF">SKP52_00475</name>
</gene>
<dbReference type="Gene3D" id="3.90.1170.50">
    <property type="entry name" value="Aldehyde oxidase/xanthine dehydrogenase, a/b hammerhead"/>
    <property type="match status" value="1"/>
</dbReference>
<dbReference type="InterPro" id="IPR000674">
    <property type="entry name" value="Ald_Oxase/Xan_DH_a/b"/>
</dbReference>
<dbReference type="InterPro" id="IPR052516">
    <property type="entry name" value="N-heterocyclic_Hydroxylase"/>
</dbReference>
<dbReference type="InterPro" id="IPR008274">
    <property type="entry name" value="AldOxase/xan_DH_MoCoBD1"/>
</dbReference>
<accession>A0A0A7PAS2</accession>
<keyword evidence="1" id="KW-0472">Membrane</keyword>
<reference evidence="3 4" key="1">
    <citation type="journal article" date="2015" name="Int. J. Syst. Evol. Microbiol.">
        <title>Description of Sphingopyxis fribergensis sp. nov. - a soil bacterium with the ability to degrade styrene and phenylacetic acid.</title>
        <authorList>
            <person name="Oelschlagel M."/>
            <person name="Ruckert C."/>
            <person name="Kalinowski J."/>
            <person name="Schmidt G."/>
            <person name="Schlomann M."/>
            <person name="Tischler D."/>
        </authorList>
    </citation>
    <scope>NUCLEOTIDE SEQUENCE [LARGE SCALE GENOMIC DNA]</scope>
    <source>
        <strain evidence="3 4">Kp5.2</strain>
    </source>
</reference>
<dbReference type="HOGENOM" id="CLU_013917_0_1_5"/>
<evidence type="ECO:0000256" key="1">
    <source>
        <dbReference type="SAM" id="Phobius"/>
    </source>
</evidence>
<sequence>MAGIRDIVGKDKSRLPDVSRRSLLIGATAAGGLAIAWSLWPRDYQPNLTASPDEHIFNAFLKIGDDGHISAIVPQCEMGQGVTTLLPQIMADELGADWRTIAVESAPINPLYTNTLLVDEDSAVFTPRAGVPDFVSDVRSWARREWAVRHAVMLTANSSSVRMFEAPCRAAAAQARALLMMAAANRWDADWEECDTQDGFVTHGQKRLRFGDVAAAAALLEPPAEPVYRASSSDPLYGKELTRLDLPAKIDGSANYAGDIRLPDMVFAAIRQGPLGATTLKSIDRKQGLASPGLLHVVTHARWVAAVARNWWAANRALDRFAPVFETEGSPISTDRINTALKAALKDDGYRIASEGDVAEAMEGRRKISAEYAVAPAVHAPIETRTATAAPDRDGLRVWVATQAPAQCRDAIAGATGLAPANVTLFPMMAGGSFDACLDHSVAVQAAIIALQVKRPVQLAWSRAEEIMRLPPRAPARAKLTATLNAAGGIDALVTRIAVPPTNHEFRDRLFDNMPADIAQRAAAGRSDAAAVEGAASSYAIPNMAVDHCPADIGLPTGRWRGNADSYTAFFTECFVDELAARAGTDALSYRIAMLGNAPLLARCLLTATSLGGWEGGLSGTTQGLACHSMRGSHIALMATARQSEGGLQVEQLVAVVDAGRLVNPAIARQQIEGGLIFGLAAAVGATTDYEGGLATARKLGQLGLPDLSQTPQILVEFIDSDREPGGLGEIGVPVVAPAIANAMFAATGRRVRRLPLSAHPL</sequence>
<feature type="domain" description="Aldehyde oxidase/xanthine dehydrogenase a/b hammerhead" evidence="2">
    <location>
        <begin position="251"/>
        <end position="329"/>
    </location>
</feature>
<dbReference type="InterPro" id="IPR037165">
    <property type="entry name" value="AldOxase/xan_DH_Mopterin-bd_sf"/>
</dbReference>
<dbReference type="GO" id="GO:0016491">
    <property type="term" value="F:oxidoreductase activity"/>
    <property type="evidence" value="ECO:0007669"/>
    <property type="project" value="InterPro"/>
</dbReference>
<evidence type="ECO:0000313" key="4">
    <source>
        <dbReference type="Proteomes" id="UP000030907"/>
    </source>
</evidence>
<keyword evidence="1" id="KW-1133">Transmembrane helix</keyword>
<dbReference type="OrthoDB" id="9767994at2"/>
<dbReference type="Pfam" id="PF02738">
    <property type="entry name" value="MoCoBD_1"/>
    <property type="match status" value="1"/>
</dbReference>
<protein>
    <submittedName>
        <fullName evidence="3">Twin-arginine translocation pathway signal</fullName>
    </submittedName>
</protein>
<proteinExistence type="predicted"/>
<keyword evidence="1" id="KW-0812">Transmembrane</keyword>
<organism evidence="3 4">
    <name type="scientific">Sphingopyxis fribergensis</name>
    <dbReference type="NCBI Taxonomy" id="1515612"/>
    <lineage>
        <taxon>Bacteria</taxon>
        <taxon>Pseudomonadati</taxon>
        <taxon>Pseudomonadota</taxon>
        <taxon>Alphaproteobacteria</taxon>
        <taxon>Sphingomonadales</taxon>
        <taxon>Sphingomonadaceae</taxon>
        <taxon>Sphingopyxis</taxon>
    </lineage>
</organism>
<evidence type="ECO:0000313" key="3">
    <source>
        <dbReference type="EMBL" id="AJA07044.1"/>
    </source>
</evidence>
<evidence type="ECO:0000259" key="2">
    <source>
        <dbReference type="SMART" id="SM01008"/>
    </source>
</evidence>
<feature type="transmembrane region" description="Helical" evidence="1">
    <location>
        <begin position="21"/>
        <end position="40"/>
    </location>
</feature>
<dbReference type="PANTHER" id="PTHR47495:SF2">
    <property type="entry name" value="ALDEHYDE DEHYDROGENASE"/>
    <property type="match status" value="1"/>
</dbReference>
<dbReference type="PANTHER" id="PTHR47495">
    <property type="entry name" value="ALDEHYDE DEHYDROGENASE"/>
    <property type="match status" value="1"/>
</dbReference>
<dbReference type="PIRSF" id="PIRSF036389">
    <property type="entry name" value="IOR_B"/>
    <property type="match status" value="1"/>
</dbReference>
<dbReference type="Gene3D" id="3.30.365.10">
    <property type="entry name" value="Aldehyde oxidase/xanthine dehydrogenase, molybdopterin binding domain"/>
    <property type="match status" value="4"/>
</dbReference>
<dbReference type="STRING" id="1515612.SKP52_00475"/>
<dbReference type="AlphaFoldDB" id="A0A0A7PAS2"/>
<keyword evidence="4" id="KW-1185">Reference proteome</keyword>
<name>A0A0A7PAS2_9SPHN</name>
<dbReference type="InterPro" id="IPR012368">
    <property type="entry name" value="OxRdtase_Mopterin-bd_su_IorB"/>
</dbReference>
<dbReference type="SMART" id="SM01008">
    <property type="entry name" value="Ald_Xan_dh_C"/>
    <property type="match status" value="1"/>
</dbReference>
<dbReference type="EMBL" id="CP009122">
    <property type="protein sequence ID" value="AJA07044.1"/>
    <property type="molecule type" value="Genomic_DNA"/>
</dbReference>
<dbReference type="InterPro" id="IPR046867">
    <property type="entry name" value="AldOxase/xan_DH_MoCoBD2"/>
</dbReference>
<dbReference type="Pfam" id="PF20256">
    <property type="entry name" value="MoCoBD_2"/>
    <property type="match status" value="1"/>
</dbReference>
<dbReference type="KEGG" id="sphk:SKP52_00475"/>
<dbReference type="SUPFAM" id="SSF56003">
    <property type="entry name" value="Molybdenum cofactor-binding domain"/>
    <property type="match status" value="2"/>
</dbReference>
<dbReference type="Proteomes" id="UP000030907">
    <property type="component" value="Chromosome"/>
</dbReference>
<dbReference type="RefSeq" id="WP_052207675.1">
    <property type="nucleotide sequence ID" value="NZ_CP009122.1"/>
</dbReference>